<dbReference type="PIRSF" id="PIRSF006171">
    <property type="entry name" value="RR_citrat_malat"/>
    <property type="match status" value="1"/>
</dbReference>
<keyword evidence="5 9" id="KW-0805">Transcription regulation</keyword>
<evidence type="ECO:0000256" key="4">
    <source>
        <dbReference type="ARBA" id="ARBA00023012"/>
    </source>
</evidence>
<dbReference type="InterPro" id="IPR036390">
    <property type="entry name" value="WH_DNA-bd_sf"/>
</dbReference>
<dbReference type="InterPro" id="IPR048714">
    <property type="entry name" value="DpiA-like_HTH"/>
</dbReference>
<keyword evidence="4 9" id="KW-0902">Two-component regulatory system</keyword>
<organism evidence="12 13">
    <name type="scientific">Leucobacter insecticola</name>
    <dbReference type="NCBI Taxonomy" id="2714934"/>
    <lineage>
        <taxon>Bacteria</taxon>
        <taxon>Bacillati</taxon>
        <taxon>Actinomycetota</taxon>
        <taxon>Actinomycetes</taxon>
        <taxon>Micrococcales</taxon>
        <taxon>Microbacteriaceae</taxon>
        <taxon>Leucobacter</taxon>
    </lineage>
</organism>
<dbReference type="GO" id="GO:0005737">
    <property type="term" value="C:cytoplasm"/>
    <property type="evidence" value="ECO:0007669"/>
    <property type="project" value="UniProtKB-SubCell"/>
</dbReference>
<dbReference type="PANTHER" id="PTHR45526:SF1">
    <property type="entry name" value="TRANSCRIPTIONAL REGULATORY PROTEIN DCUR-RELATED"/>
    <property type="match status" value="1"/>
</dbReference>
<evidence type="ECO:0000256" key="8">
    <source>
        <dbReference type="ARBA" id="ARBA00023163"/>
    </source>
</evidence>
<accession>A0A6G8FL79</accession>
<reference evidence="12 13" key="1">
    <citation type="submission" date="2020-03" db="EMBL/GenBank/DDBJ databases">
        <title>Leucobacter sp. nov., isolated from beetles.</title>
        <authorList>
            <person name="Hyun D.-W."/>
            <person name="Bae J.-W."/>
        </authorList>
    </citation>
    <scope>NUCLEOTIDE SEQUENCE [LARGE SCALE GENOMIC DNA]</scope>
    <source>
        <strain evidence="12 13">HDW9B</strain>
    </source>
</reference>
<dbReference type="GO" id="GO:0000156">
    <property type="term" value="F:phosphorelay response regulator activity"/>
    <property type="evidence" value="ECO:0007669"/>
    <property type="project" value="TreeGrafter"/>
</dbReference>
<evidence type="ECO:0000256" key="10">
    <source>
        <dbReference type="PROSITE-ProRule" id="PRU00169"/>
    </source>
</evidence>
<dbReference type="InterPro" id="IPR001789">
    <property type="entry name" value="Sig_transdc_resp-reg_receiver"/>
</dbReference>
<keyword evidence="13" id="KW-1185">Reference proteome</keyword>
<dbReference type="PANTHER" id="PTHR45526">
    <property type="entry name" value="TRANSCRIPTIONAL REGULATORY PROTEIN DPIA"/>
    <property type="match status" value="1"/>
</dbReference>
<comment type="subcellular location">
    <subcellularLocation>
        <location evidence="1 9">Cytoplasm</location>
    </subcellularLocation>
</comment>
<keyword evidence="3 10" id="KW-0597">Phosphoprotein</keyword>
<dbReference type="SUPFAM" id="SSF46785">
    <property type="entry name" value="Winged helix' DNA-binding domain"/>
    <property type="match status" value="1"/>
</dbReference>
<dbReference type="KEGG" id="lins:G7067_13065"/>
<dbReference type="Pfam" id="PF00072">
    <property type="entry name" value="Response_reg"/>
    <property type="match status" value="1"/>
</dbReference>
<evidence type="ECO:0000259" key="11">
    <source>
        <dbReference type="PROSITE" id="PS50110"/>
    </source>
</evidence>
<evidence type="ECO:0000256" key="2">
    <source>
        <dbReference type="ARBA" id="ARBA00022490"/>
    </source>
</evidence>
<keyword evidence="6 9" id="KW-0238">DNA-binding</keyword>
<dbReference type="PROSITE" id="PS50110">
    <property type="entry name" value="RESPONSE_REGULATORY"/>
    <property type="match status" value="1"/>
</dbReference>
<dbReference type="Gene3D" id="3.40.50.2300">
    <property type="match status" value="1"/>
</dbReference>
<dbReference type="SMART" id="SM00448">
    <property type="entry name" value="REC"/>
    <property type="match status" value="1"/>
</dbReference>
<name>A0A6G8FL79_9MICO</name>
<feature type="modified residue" description="4-aspartylphosphate" evidence="10">
    <location>
        <position position="60"/>
    </location>
</feature>
<protein>
    <recommendedName>
        <fullName evidence="9">Transcriptional regulatory protein</fullName>
    </recommendedName>
</protein>
<evidence type="ECO:0000256" key="1">
    <source>
        <dbReference type="ARBA" id="ARBA00004496"/>
    </source>
</evidence>
<dbReference type="EMBL" id="CP049934">
    <property type="protein sequence ID" value="QIM17127.1"/>
    <property type="molecule type" value="Genomic_DNA"/>
</dbReference>
<dbReference type="Pfam" id="PF20714">
    <property type="entry name" value="HTH_64"/>
    <property type="match status" value="1"/>
</dbReference>
<evidence type="ECO:0000256" key="5">
    <source>
        <dbReference type="ARBA" id="ARBA00023015"/>
    </source>
</evidence>
<keyword evidence="7 9" id="KW-0010">Activator</keyword>
<keyword evidence="2 9" id="KW-0963">Cytoplasm</keyword>
<evidence type="ECO:0000256" key="7">
    <source>
        <dbReference type="ARBA" id="ARBA00023159"/>
    </source>
</evidence>
<feature type="domain" description="Response regulatory" evidence="11">
    <location>
        <begin position="6"/>
        <end position="125"/>
    </location>
</feature>
<proteinExistence type="predicted"/>
<keyword evidence="8 9" id="KW-0804">Transcription</keyword>
<dbReference type="Proteomes" id="UP000501387">
    <property type="component" value="Chromosome"/>
</dbReference>
<dbReference type="SUPFAM" id="SSF52172">
    <property type="entry name" value="CheY-like"/>
    <property type="match status" value="1"/>
</dbReference>
<evidence type="ECO:0000256" key="9">
    <source>
        <dbReference type="PIRNR" id="PIRNR006171"/>
    </source>
</evidence>
<evidence type="ECO:0000256" key="6">
    <source>
        <dbReference type="ARBA" id="ARBA00023125"/>
    </source>
</evidence>
<dbReference type="InterPro" id="IPR011006">
    <property type="entry name" value="CheY-like_superfamily"/>
</dbReference>
<evidence type="ECO:0000313" key="13">
    <source>
        <dbReference type="Proteomes" id="UP000501387"/>
    </source>
</evidence>
<sequence length="238" mass="26079">MTRPIRVLIVEDEPLTAEAHAGFLSRMDGFEVAGTAVTGAAALQMLTSRSHGAIDAVLLDMHLPDMSGIEVARRIRAVPIKVDIIAVTAARELETVRAAIAFGVTQYLLKPFTFDMFAEKLLRYRQTVTESPAAAVGSGSKPQRRVAQEDIDAALSALRGNERASLPKGLSAATLQRVVEYLRQSGAAVSAAELTEVLPISRITARRYLEYLTSTRQVLRESRYGTPGRPEIEYRWAR</sequence>
<gene>
    <name evidence="12" type="ORF">G7067_13065</name>
</gene>
<dbReference type="InterPro" id="IPR024187">
    <property type="entry name" value="Sig_transdc_resp-reg_cit/mal"/>
</dbReference>
<dbReference type="AlphaFoldDB" id="A0A6G8FL79"/>
<dbReference type="RefSeq" id="WP_166325204.1">
    <property type="nucleotide sequence ID" value="NZ_CP049934.1"/>
</dbReference>
<evidence type="ECO:0000256" key="3">
    <source>
        <dbReference type="ARBA" id="ARBA00022553"/>
    </source>
</evidence>
<dbReference type="InterPro" id="IPR051271">
    <property type="entry name" value="2C-system_Tx_regulators"/>
</dbReference>
<dbReference type="GO" id="GO:0003700">
    <property type="term" value="F:DNA-binding transcription factor activity"/>
    <property type="evidence" value="ECO:0007669"/>
    <property type="project" value="InterPro"/>
</dbReference>
<dbReference type="GO" id="GO:0003677">
    <property type="term" value="F:DNA binding"/>
    <property type="evidence" value="ECO:0007669"/>
    <property type="project" value="UniProtKB-KW"/>
</dbReference>
<evidence type="ECO:0000313" key="12">
    <source>
        <dbReference type="EMBL" id="QIM17127.1"/>
    </source>
</evidence>